<dbReference type="EnsemblMetazoa" id="SMAR002834-RA">
    <property type="protein sequence ID" value="SMAR002834-PA"/>
    <property type="gene ID" value="SMAR002834"/>
</dbReference>
<dbReference type="Pfam" id="PF00135">
    <property type="entry name" value="COesterase"/>
    <property type="match status" value="1"/>
</dbReference>
<reference evidence="8" key="2">
    <citation type="submission" date="2015-02" db="UniProtKB">
        <authorList>
            <consortium name="EnsemblMetazoa"/>
        </authorList>
    </citation>
    <scope>IDENTIFICATION</scope>
</reference>
<dbReference type="InterPro" id="IPR019826">
    <property type="entry name" value="Carboxylesterase_B_AS"/>
</dbReference>
<feature type="domain" description="Carboxylesterase type B" evidence="7">
    <location>
        <begin position="26"/>
        <end position="537"/>
    </location>
</feature>
<evidence type="ECO:0000259" key="7">
    <source>
        <dbReference type="Pfam" id="PF00135"/>
    </source>
</evidence>
<reference evidence="9" key="1">
    <citation type="submission" date="2011-05" db="EMBL/GenBank/DDBJ databases">
        <authorList>
            <person name="Richards S.R."/>
            <person name="Qu J."/>
            <person name="Jiang H."/>
            <person name="Jhangiani S.N."/>
            <person name="Agravi P."/>
            <person name="Goodspeed R."/>
            <person name="Gross S."/>
            <person name="Mandapat C."/>
            <person name="Jackson L."/>
            <person name="Mathew T."/>
            <person name="Pu L."/>
            <person name="Thornton R."/>
            <person name="Saada N."/>
            <person name="Wilczek-Boney K.B."/>
            <person name="Lee S."/>
            <person name="Kovar C."/>
            <person name="Wu Y."/>
            <person name="Scherer S.E."/>
            <person name="Worley K.C."/>
            <person name="Muzny D.M."/>
            <person name="Gibbs R."/>
        </authorList>
    </citation>
    <scope>NUCLEOTIDE SEQUENCE</scope>
    <source>
        <strain evidence="9">Brora</strain>
    </source>
</reference>
<dbReference type="AlphaFoldDB" id="T1IP85"/>
<comment type="similarity">
    <text evidence="2">Belongs to the 'GDXG' lipolytic enzyme family.</text>
</comment>
<keyword evidence="6" id="KW-0732">Signal</keyword>
<accession>T1IP85</accession>
<dbReference type="EC" id="3.1.1.-" evidence="6"/>
<dbReference type="InterPro" id="IPR019819">
    <property type="entry name" value="Carboxylesterase_B_CS"/>
</dbReference>
<keyword evidence="9" id="KW-1185">Reference proteome</keyword>
<dbReference type="HOGENOM" id="CLU_006586_13_2_1"/>
<dbReference type="eggNOG" id="KOG1516">
    <property type="taxonomic scope" value="Eukaryota"/>
</dbReference>
<organism evidence="8 9">
    <name type="scientific">Strigamia maritima</name>
    <name type="common">European centipede</name>
    <name type="synonym">Geophilus maritimus</name>
    <dbReference type="NCBI Taxonomy" id="126957"/>
    <lineage>
        <taxon>Eukaryota</taxon>
        <taxon>Metazoa</taxon>
        <taxon>Ecdysozoa</taxon>
        <taxon>Arthropoda</taxon>
        <taxon>Myriapoda</taxon>
        <taxon>Chilopoda</taxon>
        <taxon>Pleurostigmophora</taxon>
        <taxon>Geophilomorpha</taxon>
        <taxon>Linotaeniidae</taxon>
        <taxon>Strigamia</taxon>
    </lineage>
</organism>
<dbReference type="InterPro" id="IPR029058">
    <property type="entry name" value="AB_hydrolase_fold"/>
</dbReference>
<evidence type="ECO:0000313" key="8">
    <source>
        <dbReference type="EnsemblMetazoa" id="SMAR002834-PA"/>
    </source>
</evidence>
<name>T1IP85_STRMM</name>
<dbReference type="PANTHER" id="PTHR11559">
    <property type="entry name" value="CARBOXYLESTERASE"/>
    <property type="match status" value="1"/>
</dbReference>
<evidence type="ECO:0000256" key="1">
    <source>
        <dbReference type="ARBA" id="ARBA00005964"/>
    </source>
</evidence>
<dbReference type="GO" id="GO:0052689">
    <property type="term" value="F:carboxylic ester hydrolase activity"/>
    <property type="evidence" value="ECO:0007669"/>
    <property type="project" value="UniProtKB-KW"/>
</dbReference>
<dbReference type="InterPro" id="IPR002168">
    <property type="entry name" value="Lipase_GDXG_HIS_AS"/>
</dbReference>
<evidence type="ECO:0000313" key="9">
    <source>
        <dbReference type="Proteomes" id="UP000014500"/>
    </source>
</evidence>
<dbReference type="ESTHER" id="strmm-t1ip85">
    <property type="family name" value="Carb_B_Arthropoda"/>
</dbReference>
<dbReference type="PROSITE" id="PS01173">
    <property type="entry name" value="LIPASE_GDXG_HIS"/>
    <property type="match status" value="1"/>
</dbReference>
<dbReference type="EMBL" id="JH431251">
    <property type="status" value="NOT_ANNOTATED_CDS"/>
    <property type="molecule type" value="Genomic_DNA"/>
</dbReference>
<dbReference type="STRING" id="126957.T1IP85"/>
<dbReference type="PhylomeDB" id="T1IP85"/>
<evidence type="ECO:0000256" key="6">
    <source>
        <dbReference type="RuleBase" id="RU361235"/>
    </source>
</evidence>
<keyword evidence="3" id="KW-0719">Serine esterase</keyword>
<dbReference type="InterPro" id="IPR050309">
    <property type="entry name" value="Type-B_Carboxylest/Lipase"/>
</dbReference>
<evidence type="ECO:0000256" key="5">
    <source>
        <dbReference type="ARBA" id="ARBA00023180"/>
    </source>
</evidence>
<proteinExistence type="inferred from homology"/>
<evidence type="ECO:0000256" key="4">
    <source>
        <dbReference type="ARBA" id="ARBA00022801"/>
    </source>
</evidence>
<dbReference type="Proteomes" id="UP000014500">
    <property type="component" value="Unassembled WGS sequence"/>
</dbReference>
<dbReference type="PROSITE" id="PS00122">
    <property type="entry name" value="CARBOXYLESTERASE_B_1"/>
    <property type="match status" value="1"/>
</dbReference>
<dbReference type="InterPro" id="IPR002018">
    <property type="entry name" value="CarbesteraseB"/>
</dbReference>
<keyword evidence="4 6" id="KW-0378">Hydrolase</keyword>
<dbReference type="Gene3D" id="3.40.50.1820">
    <property type="entry name" value="alpha/beta hydrolase"/>
    <property type="match status" value="1"/>
</dbReference>
<keyword evidence="5" id="KW-0325">Glycoprotein</keyword>
<sequence>MSALWMLAIAGLLTTFLSPTLESKQEPRVQITQGHIQGSMLSSVKGRLYFAFKGVPYAQPPVGENRFTPPQPPNPWQGTLLATKCGASCPQLDFDNDGAYTGDEDCLFLNIYTPVLDEDNLKPVMLFIHGGAFNYGSGSADSYGGGRFMDYDVVLVTFNYRLSVLGFLNVDEEFAPGNVGLLDQVKALEWVNKNIRFFGGDPNKVTLFGQSAGSASVIYHLISPLSKGLFHRAIAQSGSPLCKWAHQENPLYWATRLAADMKCPVVPSNEMIECLRRKPAKTLILNTVKYQEFSAWPMPFVPSNQHVESENNFLSHNPTYILLNGEINNVSVITGVTKDEGVALYLSFLQSGALKRDNFEDGIAKFLSTTLQVRDKDQLNIAQEAIRKEYLEGTNMEDEVEFRSTKIEIISDGMNKACGLKTAEILASRNIQTYFYSLEHRLNKSITRSQGMLGVAHGDDLIFLFEGPSLDSEPLFPEDDRVSQKMLQIWTRFANHGVPDKDMEWQTVGNEDKMSCIRITNTLSPSKILKTKKMKLWNDLINKIQSSFSVKTEL</sequence>
<comment type="similarity">
    <text evidence="1 6">Belongs to the type-B carboxylesterase/lipase family.</text>
</comment>
<protein>
    <recommendedName>
        <fullName evidence="6">Carboxylic ester hydrolase</fullName>
        <ecNumber evidence="6">3.1.1.-</ecNumber>
    </recommendedName>
</protein>
<dbReference type="OMA" id="SNEMIEC"/>
<evidence type="ECO:0000256" key="3">
    <source>
        <dbReference type="ARBA" id="ARBA00022487"/>
    </source>
</evidence>
<evidence type="ECO:0000256" key="2">
    <source>
        <dbReference type="ARBA" id="ARBA00010515"/>
    </source>
</evidence>
<feature type="chain" id="PRO_5005147054" description="Carboxylic ester hydrolase" evidence="6">
    <location>
        <begin position="24"/>
        <end position="554"/>
    </location>
</feature>
<dbReference type="PROSITE" id="PS00941">
    <property type="entry name" value="CARBOXYLESTERASE_B_2"/>
    <property type="match status" value="1"/>
</dbReference>
<feature type="signal peptide" evidence="6">
    <location>
        <begin position="1"/>
        <end position="23"/>
    </location>
</feature>
<dbReference type="SUPFAM" id="SSF53474">
    <property type="entry name" value="alpha/beta-Hydrolases"/>
    <property type="match status" value="1"/>
</dbReference>